<reference evidence="1 2" key="1">
    <citation type="journal article" date="2022" name="Int. J. Syst. Evol. Microbiol.">
        <title>Miniphocaeibacter halophilus sp. nov., an ammonium-tolerant acetate-producing bacterium isolated from a biogas system.</title>
        <authorList>
            <person name="Schnurer A."/>
            <person name="Singh A."/>
            <person name="Bi S."/>
            <person name="Qiao W."/>
            <person name="Westerholm M."/>
        </authorList>
    </citation>
    <scope>NUCLEOTIDE SEQUENCE [LARGE SCALE GENOMIC DNA]</scope>
    <source>
        <strain evidence="1 2">AMB_01</strain>
    </source>
</reference>
<dbReference type="EMBL" id="CP066744">
    <property type="protein sequence ID" value="QQK08624.1"/>
    <property type="molecule type" value="Genomic_DNA"/>
</dbReference>
<organism evidence="1 2">
    <name type="scientific">Miniphocaeibacter halophilus</name>
    <dbReference type="NCBI Taxonomy" id="2931922"/>
    <lineage>
        <taxon>Bacteria</taxon>
        <taxon>Bacillati</taxon>
        <taxon>Bacillota</taxon>
        <taxon>Tissierellia</taxon>
        <taxon>Tissierellales</taxon>
        <taxon>Peptoniphilaceae</taxon>
        <taxon>Miniphocaeibacter</taxon>
    </lineage>
</organism>
<sequence>MKKLKGFTLIELLAALLLLGIILGIGVIKFDFIGQYKEKLEINSIVDSLNFARNNAINTGYINKFSFNKNSEAIKISSDKEKHFIYFERLNYNGDDITIEFSSTGAPKKAATIYFIGKNKIYEITVEVATGKVNLSEEKRK</sequence>
<dbReference type="Proteomes" id="UP000595814">
    <property type="component" value="Chromosome"/>
</dbReference>
<keyword evidence="2" id="KW-1185">Reference proteome</keyword>
<gene>
    <name evidence="1" type="ORF">JFY71_03530</name>
</gene>
<evidence type="ECO:0000313" key="1">
    <source>
        <dbReference type="EMBL" id="QQK08624.1"/>
    </source>
</evidence>
<protein>
    <submittedName>
        <fullName evidence="1">Prepilin-type N-terminal cleavage/methylation domain-containing protein</fullName>
    </submittedName>
</protein>
<proteinExistence type="predicted"/>
<evidence type="ECO:0000313" key="2">
    <source>
        <dbReference type="Proteomes" id="UP000595814"/>
    </source>
</evidence>
<accession>A0AC61MVK7</accession>
<name>A0AC61MVK7_9FIRM</name>